<dbReference type="Gene3D" id="3.40.190.290">
    <property type="match status" value="1"/>
</dbReference>
<reference evidence="6 7" key="1">
    <citation type="submission" date="2019-05" db="EMBL/GenBank/DDBJ databases">
        <title>Complete genome sequence of Izhakiella calystegiae KSNA2, an endophyte isolated from beach morning glory (Calystegia soldanella).</title>
        <authorList>
            <person name="Jiang L."/>
            <person name="Jeong J.C."/>
            <person name="Kim C.Y."/>
            <person name="Kim D.H."/>
            <person name="Kim S.W."/>
            <person name="Lee j."/>
        </authorList>
    </citation>
    <scope>NUCLEOTIDE SEQUENCE [LARGE SCALE GENOMIC DNA]</scope>
    <source>
        <strain evidence="6 7">KSNA2</strain>
    </source>
</reference>
<proteinExistence type="inferred from homology"/>
<dbReference type="SUPFAM" id="SSF53850">
    <property type="entry name" value="Periplasmic binding protein-like II"/>
    <property type="match status" value="1"/>
</dbReference>
<dbReference type="GO" id="GO:0000976">
    <property type="term" value="F:transcription cis-regulatory region binding"/>
    <property type="evidence" value="ECO:0007669"/>
    <property type="project" value="TreeGrafter"/>
</dbReference>
<evidence type="ECO:0000256" key="4">
    <source>
        <dbReference type="ARBA" id="ARBA00023163"/>
    </source>
</evidence>
<keyword evidence="3" id="KW-0238">DNA-binding</keyword>
<dbReference type="EMBL" id="CP040428">
    <property type="protein sequence ID" value="QCT18291.1"/>
    <property type="molecule type" value="Genomic_DNA"/>
</dbReference>
<dbReference type="OrthoDB" id="196624at2"/>
<evidence type="ECO:0000256" key="2">
    <source>
        <dbReference type="ARBA" id="ARBA00023015"/>
    </source>
</evidence>
<feature type="domain" description="HTH lysR-type" evidence="5">
    <location>
        <begin position="1"/>
        <end position="60"/>
    </location>
</feature>
<name>A0A4P8YCU8_9ENTR</name>
<dbReference type="GO" id="GO:0003700">
    <property type="term" value="F:DNA-binding transcription factor activity"/>
    <property type="evidence" value="ECO:0007669"/>
    <property type="project" value="InterPro"/>
</dbReference>
<gene>
    <name evidence="6" type="ORF">FEM41_00850</name>
</gene>
<keyword evidence="2" id="KW-0805">Transcription regulation</keyword>
<keyword evidence="4" id="KW-0804">Transcription</keyword>
<dbReference type="InterPro" id="IPR000847">
    <property type="entry name" value="LysR_HTH_N"/>
</dbReference>
<dbReference type="PANTHER" id="PTHR30126">
    <property type="entry name" value="HTH-TYPE TRANSCRIPTIONAL REGULATOR"/>
    <property type="match status" value="1"/>
</dbReference>
<evidence type="ECO:0000256" key="3">
    <source>
        <dbReference type="ARBA" id="ARBA00023125"/>
    </source>
</evidence>
<organism evidence="6 7">
    <name type="scientific">Jejubacter calystegiae</name>
    <dbReference type="NCBI Taxonomy" id="2579935"/>
    <lineage>
        <taxon>Bacteria</taxon>
        <taxon>Pseudomonadati</taxon>
        <taxon>Pseudomonadota</taxon>
        <taxon>Gammaproteobacteria</taxon>
        <taxon>Enterobacterales</taxon>
        <taxon>Enterobacteriaceae</taxon>
        <taxon>Jejubacter</taxon>
    </lineage>
</organism>
<dbReference type="InterPro" id="IPR005119">
    <property type="entry name" value="LysR_subst-bd"/>
</dbReference>
<dbReference type="Pfam" id="PF00126">
    <property type="entry name" value="HTH_1"/>
    <property type="match status" value="1"/>
</dbReference>
<dbReference type="Gene3D" id="1.10.10.10">
    <property type="entry name" value="Winged helix-like DNA-binding domain superfamily/Winged helix DNA-binding domain"/>
    <property type="match status" value="1"/>
</dbReference>
<protein>
    <submittedName>
        <fullName evidence="6">LysR family transcriptional regulator</fullName>
    </submittedName>
</protein>
<dbReference type="CDD" id="cd05466">
    <property type="entry name" value="PBP2_LTTR_substrate"/>
    <property type="match status" value="1"/>
</dbReference>
<dbReference type="Pfam" id="PF03466">
    <property type="entry name" value="LysR_substrate"/>
    <property type="match status" value="1"/>
</dbReference>
<sequence>MYFTRDNIELFLAVLDHGSFSAAARALRRVPSAVSMAVANMEAELGYALFDRSRREPVPTDRALALAPHVRATQDQLTQLHNHALALSRGLESRLSIGVVTDVNPQALLRAVNQLSRRYPLLEVEMIQAAQDEIVHLLQQQRVSLALAWGGLQVDGQLQFQWVDDEALVATLAADHPLLAEKGASHWLEDLIQVRQIVVASRDRPLADARAKVATSCWYADSFAMALEMVEAGLGWGNFPQTLIADRLAQGELVRLRFGNTENALRLPVHLIWNKAQPLGQGARELVALMRGGE</sequence>
<evidence type="ECO:0000313" key="7">
    <source>
        <dbReference type="Proteomes" id="UP000302163"/>
    </source>
</evidence>
<dbReference type="SUPFAM" id="SSF46785">
    <property type="entry name" value="Winged helix' DNA-binding domain"/>
    <property type="match status" value="1"/>
</dbReference>
<evidence type="ECO:0000256" key="1">
    <source>
        <dbReference type="ARBA" id="ARBA00009437"/>
    </source>
</evidence>
<dbReference type="InterPro" id="IPR036388">
    <property type="entry name" value="WH-like_DNA-bd_sf"/>
</dbReference>
<dbReference type="AlphaFoldDB" id="A0A4P8YCU8"/>
<dbReference type="PANTHER" id="PTHR30126:SF91">
    <property type="entry name" value="LYSR FAMILY TRANSCRIPTIONAL REGULATOR"/>
    <property type="match status" value="1"/>
</dbReference>
<keyword evidence="7" id="KW-1185">Reference proteome</keyword>
<dbReference type="RefSeq" id="WP_138093429.1">
    <property type="nucleotide sequence ID" value="NZ_CP040428.1"/>
</dbReference>
<dbReference type="KEGG" id="izh:FEM41_00850"/>
<dbReference type="Proteomes" id="UP000302163">
    <property type="component" value="Chromosome"/>
</dbReference>
<dbReference type="PROSITE" id="PS50931">
    <property type="entry name" value="HTH_LYSR"/>
    <property type="match status" value="1"/>
</dbReference>
<evidence type="ECO:0000313" key="6">
    <source>
        <dbReference type="EMBL" id="QCT18291.1"/>
    </source>
</evidence>
<accession>A0A4P8YCU8</accession>
<comment type="similarity">
    <text evidence="1">Belongs to the LysR transcriptional regulatory family.</text>
</comment>
<evidence type="ECO:0000259" key="5">
    <source>
        <dbReference type="PROSITE" id="PS50931"/>
    </source>
</evidence>
<dbReference type="InterPro" id="IPR036390">
    <property type="entry name" value="WH_DNA-bd_sf"/>
</dbReference>